<feature type="compositionally biased region" description="Basic residues" evidence="1">
    <location>
        <begin position="2581"/>
        <end position="2593"/>
    </location>
</feature>
<dbReference type="PANTHER" id="PTHR17695:SF11">
    <property type="entry name" value="SMALL SUBUNIT PROCESSOME COMPONENT 20 HOMOLOG"/>
    <property type="match status" value="1"/>
</dbReference>
<dbReference type="InterPro" id="IPR011430">
    <property type="entry name" value="UTP20_N"/>
</dbReference>
<dbReference type="Proteomes" id="UP000275078">
    <property type="component" value="Unassembled WGS sequence"/>
</dbReference>
<dbReference type="Gene3D" id="1.25.10.10">
    <property type="entry name" value="Leucine-rich Repeat Variant"/>
    <property type="match status" value="4"/>
</dbReference>
<sequence length="2609" mass="295982">MKASNGKTRQSAKAIRSRTESSKHHTFQSFSAKVANIKIDPVRRIQRHEEDSEKVETFFRPAFEQWMDANLSTNFVEFSHEVNAISESLPQIIFHQDEIMNSFIKYIEMNDSLSMEPLLSLLAQFARDLGHLFEKHFARTVTTVCQIITKSTEIEVIEWAFNFLAYLLKYMSRLLITDLRPVFELFSPLLGAQQQKQYVIRYAAEAFSFLLRKAKSQPLRLVLDKAFDILTALPEDDRDQYSEGLQTMLLEACMGINYSIHSKATQIITTVLQVAEASARTDLCAEVYEGFLIGLIHRTTQETFAPVQDAIFEHLNAVLASTRTSKELWYFSRLLFVIISVRRGGRISKWGVVGDIAQEILNKLSTLDTNTENHQEASWEIAKCVAVFLDRSDFEFTITKFPRLAERLTKLNGGIYFLPFCEFIAELSEEKFKSMVLPYLQKFLMGNWEASETYLSILLPTLSEASDKDLRLSNLTSWKEHLSNSFNPEAGDAEALVKNWKSLDIAKMIMSREEYHEFLSRVAQKFTLGLLARFKASPQEKQLIPIIGTGLSVLADGKEPFPDVLHAILEILPVCSNNTAFLSGFCAFITGKEQSAFTKDVAENPEVVDKLVESLCSADQALRRATLRALDILYSAKNRRNNATIELMQEIENTEITINNHRNVSMHIRKLGSTYADDHKDDWLSRMVPRFLFGLLTVNFAPIWADSVAALAKVVEDNEALVAEIALQWLTLEEARHHKRLEEDDERTRLTPYQCTNNMDLNRTAGKCLNRALQPLSIIESSFEGAQRTTPLSHEFGRTQALLVLCEVPQIAERRSKQVVPLLLEATKFHLGEENEEDDGEQEVVDSGSKWNWKDREGLLTLFSKFGNPKALYKSDEVFATYLELVGSKDGKVQALALKCLVTFKVPAINSYKDELNGLIEDSRFRETLTSFIQVSRDESLVRLEHREQLMPVLLRILYGRSVSRQNANSTKRGMASRRQQILSSLANFSTKEQGQFIDIMLGNLTAMEVIDKSDPSKFMVDPMAVSTAVFSAKRLLGLTRMIKEMFEQLGADLLTLLPKILDSVLFALRLVNTDTGLVKKERGDNSVTEKALRLGCVEVLVSMFRYCPTFSWEPYMPIVYEEAIDARLENLPADASQTPTAVLKLFDAWTLDENTVKFLAYDTAIMQRTVDIIGAKSIKDEVLIFVFNMLIRVMDMAESKVDLRDSVKESIIVPNMENMLTQIGEIVRKSPGKDAFEKAILTISKIASFVQQTSCVDQMLDLCSFLLDQPLRRVNPKTKKEVLRIIYNFLPGSKLAVGDELYERLFKQTCVQFAFFNDRESRVLLSQLFEVFSQREEALREIALLLTDLNSFSQKHLDEPDFQRRLAAFAKINDEIYTQLTPRQWAPIVQNMLFYIKEQDELAIRRSASFSIKRFIECCASHWNSDDKDSFLSIISESVYPAILQGSREKSELIRLEYINALSNIVQLLPEWENTKDLVPLLVDGDEEASFFNNILNIQQHRRLKALRRLAALASKHNLRSTNVSQFLLPLIEHFVFDPAEDAHNLSAEAVHTMGALGSQLTWQQFRAVFKRYISYIKSKEDLIKVVIRLIGAFADCMTEAVAVKEAAYAAKEAKKKEEDALEGVEKMDTAEDGPEAEESTELDATVDAGGDIISSAPVVITPLASTLPRGKKLGNELTTTVLPVITRYLHDKDEATVSLRVPVAVTVVKLLKLLPEDDIGRKLPGVLMDVAHILRSRSQDSRDLTRKTLADITRILGPRYFSYVIDQLRGALQRGYQLHVLSYTVHSILVSVTPDYGPGELDYCIGQIVAIIMDDIFGVTGQEKDEEDYVSKMKEVKSSKSYDSMELLSKMATTAYLSKLIRPIQDLVQESLSLKTVKKIDELLRRINNGLLANPEVQSRDLLVFCYELFQEGYKVKEVKKIDENETGKKRHEGKARYLVNLTVPRQSVTAAVGNTHPYKLTRFALDILRVTFSRNEDLMTPENVANFVPLIGDALLSPHEEVGISSLRLLNTIIKVPLASIDEGMPVFTQRAMQFIKNSPSTNAEIAQASLKLLTSALRERKSSKIKESMVSYLLTRLKSDLEEPDRQGISFNFLKAVISRRVVIPEVYDVADHVATIMITNQTRAVRDLARSVFFQFLMDFPQGKDRLNKQLAFLVKNLDYVHASGRQSVLELIHHLLTKVGDNLIQQIVGTFFVPLVMVLVNDESVECREMTGSLLKELFERADKEKMATSLGLMRNWLSQNDKAVLIRVALQLYGIYIDVFGERSRQETEKVLLRITEILNFDPEEEEETPWEQIYFSLQICTKVTKIFPELIFSADSTALWRSVVSRLTYPHAWVKLTASRLVGMLFGQLASEDLSKLPLTTPNGLALEADTLLSIARMSASQLNNPEISDELGLQCVKNLLFLGRVFQAAGLDAKDPQAIAVVDDEAEDQDEEDEEEEQKDSKKSALLWIMGRISAVIRNERTMKKGTKGKKFALQWLAAICQVLPTEALEPLAEKIILPLYNLIDNPANEALLGDLKTTAQEILQICQQKMSNTVYSNAYSAVRQQVLERRRLRKHKRSIQLVANPETAANKKIKKHERKKVARKEKGKEWRDKRRSKNF</sequence>
<dbReference type="Pfam" id="PF23099">
    <property type="entry name" value="UTP20_C"/>
    <property type="match status" value="1"/>
</dbReference>
<organism evidence="5 6">
    <name type="scientific">Ascobolus immersus RN42</name>
    <dbReference type="NCBI Taxonomy" id="1160509"/>
    <lineage>
        <taxon>Eukaryota</taxon>
        <taxon>Fungi</taxon>
        <taxon>Dikarya</taxon>
        <taxon>Ascomycota</taxon>
        <taxon>Pezizomycotina</taxon>
        <taxon>Pezizomycetes</taxon>
        <taxon>Pezizales</taxon>
        <taxon>Ascobolaceae</taxon>
        <taxon>Ascobolus</taxon>
    </lineage>
</organism>
<dbReference type="InterPro" id="IPR052575">
    <property type="entry name" value="SSU_processome_comp_20"/>
</dbReference>
<evidence type="ECO:0000259" key="2">
    <source>
        <dbReference type="Pfam" id="PF07539"/>
    </source>
</evidence>
<protein>
    <submittedName>
        <fullName evidence="5">Uncharacterized protein</fullName>
    </submittedName>
</protein>
<dbReference type="PANTHER" id="PTHR17695">
    <property type="entry name" value="SMALL SUBUNIT PROCESSOME COMPONENT 20 HOMOLOG"/>
    <property type="match status" value="1"/>
</dbReference>
<dbReference type="Pfam" id="PF20416">
    <property type="entry name" value="UTP20"/>
    <property type="match status" value="1"/>
</dbReference>
<dbReference type="GO" id="GO:0030686">
    <property type="term" value="C:90S preribosome"/>
    <property type="evidence" value="ECO:0007669"/>
    <property type="project" value="TreeGrafter"/>
</dbReference>
<evidence type="ECO:0000313" key="6">
    <source>
        <dbReference type="Proteomes" id="UP000275078"/>
    </source>
</evidence>
<dbReference type="OrthoDB" id="360653at2759"/>
<proteinExistence type="predicted"/>
<dbReference type="STRING" id="1160509.A0A3N4IHQ0"/>
<evidence type="ECO:0000313" key="5">
    <source>
        <dbReference type="EMBL" id="RPA85369.1"/>
    </source>
</evidence>
<dbReference type="Pfam" id="PF07539">
    <property type="entry name" value="UTP20_N"/>
    <property type="match status" value="1"/>
</dbReference>
<dbReference type="GO" id="GO:0032040">
    <property type="term" value="C:small-subunit processome"/>
    <property type="evidence" value="ECO:0007669"/>
    <property type="project" value="TreeGrafter"/>
</dbReference>
<reference evidence="5 6" key="1">
    <citation type="journal article" date="2018" name="Nat. Ecol. Evol.">
        <title>Pezizomycetes genomes reveal the molecular basis of ectomycorrhizal truffle lifestyle.</title>
        <authorList>
            <person name="Murat C."/>
            <person name="Payen T."/>
            <person name="Noel B."/>
            <person name="Kuo A."/>
            <person name="Morin E."/>
            <person name="Chen J."/>
            <person name="Kohler A."/>
            <person name="Krizsan K."/>
            <person name="Balestrini R."/>
            <person name="Da Silva C."/>
            <person name="Montanini B."/>
            <person name="Hainaut M."/>
            <person name="Levati E."/>
            <person name="Barry K.W."/>
            <person name="Belfiori B."/>
            <person name="Cichocki N."/>
            <person name="Clum A."/>
            <person name="Dockter R.B."/>
            <person name="Fauchery L."/>
            <person name="Guy J."/>
            <person name="Iotti M."/>
            <person name="Le Tacon F."/>
            <person name="Lindquist E.A."/>
            <person name="Lipzen A."/>
            <person name="Malagnac F."/>
            <person name="Mello A."/>
            <person name="Molinier V."/>
            <person name="Miyauchi S."/>
            <person name="Poulain J."/>
            <person name="Riccioni C."/>
            <person name="Rubini A."/>
            <person name="Sitrit Y."/>
            <person name="Splivallo R."/>
            <person name="Traeger S."/>
            <person name="Wang M."/>
            <person name="Zifcakova L."/>
            <person name="Wipf D."/>
            <person name="Zambonelli A."/>
            <person name="Paolocci F."/>
            <person name="Nowrousian M."/>
            <person name="Ottonello S."/>
            <person name="Baldrian P."/>
            <person name="Spatafora J.W."/>
            <person name="Henrissat B."/>
            <person name="Nagy L.G."/>
            <person name="Aury J.M."/>
            <person name="Wincker P."/>
            <person name="Grigoriev I.V."/>
            <person name="Bonfante P."/>
            <person name="Martin F.M."/>
        </authorList>
    </citation>
    <scope>NUCLEOTIDE SEQUENCE [LARGE SCALE GENOMIC DNA]</scope>
    <source>
        <strain evidence="5 6">RN42</strain>
    </source>
</reference>
<feature type="compositionally biased region" description="Polar residues" evidence="1">
    <location>
        <begin position="1"/>
        <end position="11"/>
    </location>
</feature>
<dbReference type="InterPro" id="IPR046523">
    <property type="entry name" value="UTP20_dom"/>
</dbReference>
<keyword evidence="6" id="KW-1185">Reference proteome</keyword>
<dbReference type="SUPFAM" id="SSF48371">
    <property type="entry name" value="ARM repeat"/>
    <property type="match status" value="3"/>
</dbReference>
<feature type="domain" description="U3 small nucleolar RNA-associated protein 20" evidence="3">
    <location>
        <begin position="1694"/>
        <end position="1911"/>
    </location>
</feature>
<gene>
    <name evidence="5" type="ORF">BJ508DRAFT_412153</name>
</gene>
<dbReference type="InterPro" id="IPR057525">
    <property type="entry name" value="UTP20_C"/>
</dbReference>
<evidence type="ECO:0000259" key="4">
    <source>
        <dbReference type="Pfam" id="PF23099"/>
    </source>
</evidence>
<evidence type="ECO:0000259" key="3">
    <source>
        <dbReference type="Pfam" id="PF20416"/>
    </source>
</evidence>
<accession>A0A3N4IHQ0</accession>
<feature type="region of interest" description="Disordered" evidence="1">
    <location>
        <begin position="1"/>
        <end position="26"/>
    </location>
</feature>
<dbReference type="EMBL" id="ML119654">
    <property type="protein sequence ID" value="RPA85369.1"/>
    <property type="molecule type" value="Genomic_DNA"/>
</dbReference>
<dbReference type="InterPro" id="IPR011989">
    <property type="entry name" value="ARM-like"/>
</dbReference>
<feature type="region of interest" description="Disordered" evidence="1">
    <location>
        <begin position="2573"/>
        <end position="2609"/>
    </location>
</feature>
<evidence type="ECO:0000256" key="1">
    <source>
        <dbReference type="SAM" id="MobiDB-lite"/>
    </source>
</evidence>
<dbReference type="InterPro" id="IPR016024">
    <property type="entry name" value="ARM-type_fold"/>
</dbReference>
<name>A0A3N4IHQ0_ASCIM</name>
<feature type="domain" description="U3 small nucleolar RNA-associated protein 20 C-terminal" evidence="4">
    <location>
        <begin position="2253"/>
        <end position="2596"/>
    </location>
</feature>
<feature type="domain" description="U3 small nucleolar RNA-associated protein 20 N-terminal" evidence="2">
    <location>
        <begin position="850"/>
        <end position="1452"/>
    </location>
</feature>